<evidence type="ECO:0000256" key="10">
    <source>
        <dbReference type="ARBA" id="ARBA00023027"/>
    </source>
</evidence>
<evidence type="ECO:0000256" key="14">
    <source>
        <dbReference type="HAMAP-Rule" id="MF_01588"/>
    </source>
</evidence>
<dbReference type="Proteomes" id="UP000319613">
    <property type="component" value="Unassembled WGS sequence"/>
</dbReference>
<evidence type="ECO:0000313" key="16">
    <source>
        <dbReference type="EMBL" id="TSC66421.1"/>
    </source>
</evidence>
<organism evidence="16">
    <name type="scientific">Candidatus Doudnabacteria bacterium Gr01-1014_77</name>
    <dbReference type="NCBI Taxonomy" id="2017133"/>
    <lineage>
        <taxon>Bacteria</taxon>
        <taxon>Candidatus Doudnaibacteriota</taxon>
    </lineage>
</organism>
<dbReference type="InterPro" id="IPR010994">
    <property type="entry name" value="RuvA_2-like"/>
</dbReference>
<dbReference type="Pfam" id="PF01653">
    <property type="entry name" value="DNA_ligase_aden"/>
    <property type="match status" value="1"/>
</dbReference>
<evidence type="ECO:0000256" key="4">
    <source>
        <dbReference type="ARBA" id="ARBA00022598"/>
    </source>
</evidence>
<feature type="binding site" evidence="14">
    <location>
        <position position="141"/>
    </location>
    <ligand>
        <name>NAD(+)</name>
        <dbReference type="ChEBI" id="CHEBI:57540"/>
    </ligand>
</feature>
<evidence type="ECO:0000256" key="11">
    <source>
        <dbReference type="ARBA" id="ARBA00023204"/>
    </source>
</evidence>
<dbReference type="Gene3D" id="3.40.50.10190">
    <property type="entry name" value="BRCT domain"/>
    <property type="match status" value="1"/>
</dbReference>
<name>A0A554JDP9_9BACT</name>
<dbReference type="SUPFAM" id="SSF52113">
    <property type="entry name" value="BRCT domain"/>
    <property type="match status" value="1"/>
</dbReference>
<evidence type="ECO:0000256" key="8">
    <source>
        <dbReference type="ARBA" id="ARBA00022833"/>
    </source>
</evidence>
<dbReference type="InterPro" id="IPR004150">
    <property type="entry name" value="NAD_DNA_ligase_OB"/>
</dbReference>
<feature type="binding site" evidence="14">
    <location>
        <position position="118"/>
    </location>
    <ligand>
        <name>NAD(+)</name>
        <dbReference type="ChEBI" id="CHEBI:57540"/>
    </ligand>
</feature>
<comment type="cofactor">
    <cofactor evidence="14">
        <name>Mg(2+)</name>
        <dbReference type="ChEBI" id="CHEBI:18420"/>
    </cofactor>
    <cofactor evidence="14">
        <name>Mn(2+)</name>
        <dbReference type="ChEBI" id="CHEBI:29035"/>
    </cofactor>
</comment>
<gene>
    <name evidence="14" type="primary">ligA</name>
    <name evidence="16" type="ORF">G01um101477_78</name>
</gene>
<keyword evidence="10 14" id="KW-0520">NAD</keyword>
<dbReference type="Pfam" id="PF00533">
    <property type="entry name" value="BRCT"/>
    <property type="match status" value="1"/>
</dbReference>
<evidence type="ECO:0000256" key="6">
    <source>
        <dbReference type="ARBA" id="ARBA00022723"/>
    </source>
</evidence>
<dbReference type="SMART" id="SM00292">
    <property type="entry name" value="BRCT"/>
    <property type="match status" value="1"/>
</dbReference>
<reference evidence="16" key="1">
    <citation type="submission" date="2017-07" db="EMBL/GenBank/DDBJ databases">
        <title>Mechanisms for carbon and nitrogen cycling indicate functional differentiation within the Candidate Phyla Radiation.</title>
        <authorList>
            <person name="Danczak R.E."/>
            <person name="Johnston M.D."/>
            <person name="Kenah C."/>
            <person name="Slattery M."/>
            <person name="Wrighton K.C."/>
            <person name="Wilkins M.J."/>
        </authorList>
    </citation>
    <scope>NUCLEOTIDE SEQUENCE [LARGE SCALE GENOMIC DNA]</scope>
    <source>
        <strain evidence="16">Gr01-1014_77</strain>
    </source>
</reference>
<keyword evidence="11 14" id="KW-0234">DNA repair</keyword>
<evidence type="ECO:0000256" key="12">
    <source>
        <dbReference type="ARBA" id="ARBA00034005"/>
    </source>
</evidence>
<dbReference type="InterPro" id="IPR012340">
    <property type="entry name" value="NA-bd_OB-fold"/>
</dbReference>
<dbReference type="FunFam" id="2.40.50.140:FF:000012">
    <property type="entry name" value="DNA ligase"/>
    <property type="match status" value="1"/>
</dbReference>
<dbReference type="Pfam" id="PF03120">
    <property type="entry name" value="OB_DNA_ligase"/>
    <property type="match status" value="1"/>
</dbReference>
<feature type="binding site" evidence="14">
    <location>
        <position position="175"/>
    </location>
    <ligand>
        <name>NAD(+)</name>
        <dbReference type="ChEBI" id="CHEBI:57540"/>
    </ligand>
</feature>
<evidence type="ECO:0000256" key="5">
    <source>
        <dbReference type="ARBA" id="ARBA00022705"/>
    </source>
</evidence>
<evidence type="ECO:0000256" key="13">
    <source>
        <dbReference type="ARBA" id="ARBA00060881"/>
    </source>
</evidence>
<dbReference type="InterPro" id="IPR003583">
    <property type="entry name" value="Hlx-hairpin-Hlx_DNA-bd_motif"/>
</dbReference>
<dbReference type="Gene3D" id="2.40.50.140">
    <property type="entry name" value="Nucleic acid-binding proteins"/>
    <property type="match status" value="1"/>
</dbReference>
<evidence type="ECO:0000259" key="15">
    <source>
        <dbReference type="PROSITE" id="PS50172"/>
    </source>
</evidence>
<dbReference type="InterPro" id="IPR013840">
    <property type="entry name" value="DNAligase_N"/>
</dbReference>
<dbReference type="Gene3D" id="3.30.470.30">
    <property type="entry name" value="DNA ligase/mRNA capping enzyme"/>
    <property type="match status" value="1"/>
</dbReference>
<dbReference type="Gene3D" id="6.20.10.30">
    <property type="match status" value="1"/>
</dbReference>
<dbReference type="Pfam" id="PF12826">
    <property type="entry name" value="HHH_2"/>
    <property type="match status" value="1"/>
</dbReference>
<dbReference type="GO" id="GO:0046872">
    <property type="term" value="F:metal ion binding"/>
    <property type="evidence" value="ECO:0007669"/>
    <property type="project" value="UniProtKB-KW"/>
</dbReference>
<evidence type="ECO:0000256" key="3">
    <source>
        <dbReference type="ARBA" id="ARBA00013308"/>
    </source>
</evidence>
<dbReference type="GO" id="GO:0005829">
    <property type="term" value="C:cytosol"/>
    <property type="evidence" value="ECO:0007669"/>
    <property type="project" value="TreeGrafter"/>
</dbReference>
<dbReference type="InterPro" id="IPR001357">
    <property type="entry name" value="BRCT_dom"/>
</dbReference>
<dbReference type="AlphaFoldDB" id="A0A554JDP9"/>
<feature type="binding site" evidence="14">
    <location>
        <begin position="84"/>
        <end position="85"/>
    </location>
    <ligand>
        <name>NAD(+)</name>
        <dbReference type="ChEBI" id="CHEBI:57540"/>
    </ligand>
</feature>
<feature type="binding site" evidence="14">
    <location>
        <position position="411"/>
    </location>
    <ligand>
        <name>Zn(2+)</name>
        <dbReference type="ChEBI" id="CHEBI:29105"/>
    </ligand>
</feature>
<keyword evidence="4 14" id="KW-0436">Ligase</keyword>
<dbReference type="Gene3D" id="1.10.287.610">
    <property type="entry name" value="Helix hairpin bin"/>
    <property type="match status" value="1"/>
</dbReference>
<dbReference type="GO" id="GO:0006260">
    <property type="term" value="P:DNA replication"/>
    <property type="evidence" value="ECO:0007669"/>
    <property type="project" value="UniProtKB-KW"/>
</dbReference>
<dbReference type="EC" id="6.5.1.2" evidence="2 14"/>
<keyword evidence="14" id="KW-0464">Manganese</keyword>
<evidence type="ECO:0000256" key="7">
    <source>
        <dbReference type="ARBA" id="ARBA00022763"/>
    </source>
</evidence>
<dbReference type="FunFam" id="1.10.150.20:FF:000006">
    <property type="entry name" value="DNA ligase"/>
    <property type="match status" value="1"/>
</dbReference>
<feature type="active site" description="N6-AMP-lysine intermediate" evidence="14">
    <location>
        <position position="120"/>
    </location>
</feature>
<dbReference type="SMART" id="SM00278">
    <property type="entry name" value="HhH1"/>
    <property type="match status" value="2"/>
</dbReference>
<dbReference type="PROSITE" id="PS01055">
    <property type="entry name" value="DNA_LIGASE_N1"/>
    <property type="match status" value="1"/>
</dbReference>
<dbReference type="PROSITE" id="PS50172">
    <property type="entry name" value="BRCT"/>
    <property type="match status" value="1"/>
</dbReference>
<accession>A0A554JDP9</accession>
<proteinExistence type="inferred from homology"/>
<dbReference type="GO" id="GO:0006281">
    <property type="term" value="P:DNA repair"/>
    <property type="evidence" value="ECO:0007669"/>
    <property type="project" value="UniProtKB-KW"/>
</dbReference>
<dbReference type="FunFam" id="3.30.470.30:FF:000001">
    <property type="entry name" value="DNA ligase"/>
    <property type="match status" value="1"/>
</dbReference>
<dbReference type="HAMAP" id="MF_01588">
    <property type="entry name" value="DNA_ligase_A"/>
    <property type="match status" value="1"/>
</dbReference>
<dbReference type="SUPFAM" id="SSF56091">
    <property type="entry name" value="DNA ligase/mRNA capping enzyme, catalytic domain"/>
    <property type="match status" value="1"/>
</dbReference>
<dbReference type="Gene3D" id="1.10.150.20">
    <property type="entry name" value="5' to 3' exonuclease, C-terminal subdomain"/>
    <property type="match status" value="2"/>
</dbReference>
<dbReference type="InterPro" id="IPR036420">
    <property type="entry name" value="BRCT_dom_sf"/>
</dbReference>
<dbReference type="PIRSF" id="PIRSF001604">
    <property type="entry name" value="LigA"/>
    <property type="match status" value="1"/>
</dbReference>
<protein>
    <recommendedName>
        <fullName evidence="3 14">DNA ligase</fullName>
        <ecNumber evidence="2 14">6.5.1.2</ecNumber>
    </recommendedName>
    <alternativeName>
        <fullName evidence="14">Polydeoxyribonucleotide synthase [NAD(+)]</fullName>
    </alternativeName>
</protein>
<dbReference type="InterPro" id="IPR041663">
    <property type="entry name" value="DisA/LigA_HHH"/>
</dbReference>
<dbReference type="PANTHER" id="PTHR23389">
    <property type="entry name" value="CHROMOSOME TRANSMISSION FIDELITY FACTOR 18"/>
    <property type="match status" value="1"/>
</dbReference>
<dbReference type="NCBIfam" id="TIGR00575">
    <property type="entry name" value="dnlj"/>
    <property type="match status" value="1"/>
</dbReference>
<dbReference type="GO" id="GO:0003911">
    <property type="term" value="F:DNA ligase (NAD+) activity"/>
    <property type="evidence" value="ECO:0007669"/>
    <property type="project" value="UniProtKB-UniRule"/>
</dbReference>
<keyword evidence="7 14" id="KW-0227">DNA damage</keyword>
<dbReference type="SMART" id="SM00532">
    <property type="entry name" value="LIGANc"/>
    <property type="match status" value="1"/>
</dbReference>
<comment type="caution">
    <text evidence="16">The sequence shown here is derived from an EMBL/GenBank/DDBJ whole genome shotgun (WGS) entry which is preliminary data.</text>
</comment>
<dbReference type="InterPro" id="IPR018239">
    <property type="entry name" value="DNA_ligase_AS"/>
</dbReference>
<dbReference type="PANTHER" id="PTHR23389:SF9">
    <property type="entry name" value="DNA LIGASE"/>
    <property type="match status" value="1"/>
</dbReference>
<dbReference type="InterPro" id="IPR013839">
    <property type="entry name" value="DNAligase_adenylation"/>
</dbReference>
<comment type="function">
    <text evidence="1 14">DNA ligase that catalyzes the formation of phosphodiester linkages between 5'-phosphoryl and 3'-hydroxyl groups in double-stranded DNA using NAD as a coenzyme and as the energy source for the reaction. It is essential for DNA replication and repair of damaged DNA.</text>
</comment>
<feature type="domain" description="BRCT" evidence="15">
    <location>
        <begin position="593"/>
        <end position="670"/>
    </location>
</feature>
<keyword evidence="5 14" id="KW-0235">DNA replication</keyword>
<dbReference type="SUPFAM" id="SSF47781">
    <property type="entry name" value="RuvA domain 2-like"/>
    <property type="match status" value="1"/>
</dbReference>
<comment type="catalytic activity">
    <reaction evidence="12 14">
        <text>NAD(+) + (deoxyribonucleotide)n-3'-hydroxyl + 5'-phospho-(deoxyribonucleotide)m = (deoxyribonucleotide)n+m + AMP + beta-nicotinamide D-nucleotide.</text>
        <dbReference type="EC" id="6.5.1.2"/>
    </reaction>
</comment>
<dbReference type="CDD" id="cd00114">
    <property type="entry name" value="LIGANc"/>
    <property type="match status" value="1"/>
</dbReference>
<dbReference type="CDD" id="cd17748">
    <property type="entry name" value="BRCT_DNA_ligase_like"/>
    <property type="match status" value="1"/>
</dbReference>
<feature type="binding site" evidence="14">
    <location>
        <position position="433"/>
    </location>
    <ligand>
        <name>Zn(2+)</name>
        <dbReference type="ChEBI" id="CHEBI:29105"/>
    </ligand>
</feature>
<keyword evidence="9 14" id="KW-0460">Magnesium</keyword>
<feature type="binding site" evidence="14">
    <location>
        <position position="408"/>
    </location>
    <ligand>
        <name>Zn(2+)</name>
        <dbReference type="ChEBI" id="CHEBI:29105"/>
    </ligand>
</feature>
<keyword evidence="8 14" id="KW-0862">Zinc</keyword>
<keyword evidence="6 14" id="KW-0479">Metal-binding</keyword>
<dbReference type="InterPro" id="IPR001679">
    <property type="entry name" value="DNA_ligase"/>
</dbReference>
<evidence type="ECO:0000256" key="1">
    <source>
        <dbReference type="ARBA" id="ARBA00004067"/>
    </source>
</evidence>
<dbReference type="GO" id="GO:0003677">
    <property type="term" value="F:DNA binding"/>
    <property type="evidence" value="ECO:0007669"/>
    <property type="project" value="InterPro"/>
</dbReference>
<feature type="binding site" evidence="14">
    <location>
        <position position="314"/>
    </location>
    <ligand>
        <name>NAD(+)</name>
        <dbReference type="ChEBI" id="CHEBI:57540"/>
    </ligand>
</feature>
<sequence>MGNTSEIKKRIEKLRAQVDDLRYRYHVLNDPKVTDEVYEGLTRELIDLEHKYPQFMSPDSPTQRVGGKVLDKFEKVKHPTPMLSLNNAFSEEELEAWEKRISKLLPSTSLKNLEYFCEVKLDGLSISLEYENGFFIRGSTRGDGIFGEDVTQNLKTIQSIPLKIHDKRKIEIRGECVMLKSVWNKLNKQNEKEGKPIFANPRNAAAGSIRQLDPNISASRKLDFFAWDIATELPELKTHSDEHEYMKKLGFKVDDYQRECKDLKDVFKFIQQTEKVRESLAFGMDGVVVNVNDLSLYSSMGVIGKAPRYAIAFKYPAEQATTVLKDILVNVGRTGVLTPLAVFEPTFVAGSKISKATLHNMDQIQRLDVRIGDTVVIQKAGDVIPEVVEALVKLRSGKEKKFLMPSKCPVCGGVVEKRQIGEKGKESSTAYFCSNTKCTAKNRRGMQHFVNAFEIMSVGPQILDRFKEDGLISDAADLFALKKEDISGLERFGEKSAENIVKSIQEHSKVTLSRFIYSLGILHVGEQTSDDLANHFRSLKEIMGAKLEEISAIENVGPVIAKSIYDWFNQKENIRFVEKLLANGVKIQASAKLVSDKLSGKTFVITGTLNSMSRDQAKALIKQAGGKVSESVSKLTSFVIVGSDPGSKAEKAEQLGVKILDEKQFISLVK</sequence>
<dbReference type="NCBIfam" id="NF005932">
    <property type="entry name" value="PRK07956.1"/>
    <property type="match status" value="1"/>
</dbReference>
<dbReference type="EMBL" id="VMFF01000005">
    <property type="protein sequence ID" value="TSC66421.1"/>
    <property type="molecule type" value="Genomic_DNA"/>
</dbReference>
<dbReference type="Pfam" id="PF14520">
    <property type="entry name" value="HHH_5"/>
    <property type="match status" value="1"/>
</dbReference>
<evidence type="ECO:0000256" key="2">
    <source>
        <dbReference type="ARBA" id="ARBA00012722"/>
    </source>
</evidence>
<evidence type="ECO:0000256" key="9">
    <source>
        <dbReference type="ARBA" id="ARBA00022842"/>
    </source>
</evidence>
<comment type="caution">
    <text evidence="14">Lacks conserved residue(s) required for the propagation of feature annotation.</text>
</comment>
<feature type="binding site" evidence="14">
    <location>
        <position position="438"/>
    </location>
    <ligand>
        <name>Zn(2+)</name>
        <dbReference type="ChEBI" id="CHEBI:29105"/>
    </ligand>
</feature>
<dbReference type="SUPFAM" id="SSF50249">
    <property type="entry name" value="Nucleic acid-binding proteins"/>
    <property type="match status" value="1"/>
</dbReference>
<comment type="similarity">
    <text evidence="13 14">Belongs to the NAD-dependent DNA ligase family. LigA subfamily.</text>
</comment>